<protein>
    <submittedName>
        <fullName evidence="1">Chitinase A1</fullName>
    </submittedName>
</protein>
<comment type="caution">
    <text evidence="1">The sequence shown here is derived from an EMBL/GenBank/DDBJ whole genome shotgun (WGS) entry which is preliminary data.</text>
</comment>
<proteinExistence type="predicted"/>
<evidence type="ECO:0000313" key="1">
    <source>
        <dbReference type="EMBL" id="KAH9485526.1"/>
    </source>
</evidence>
<gene>
    <name evidence="1" type="ORF">JR316_0002436</name>
</gene>
<keyword evidence="2" id="KW-1185">Reference proteome</keyword>
<dbReference type="EMBL" id="JAFIQS020000002">
    <property type="protein sequence ID" value="KAH9485526.1"/>
    <property type="molecule type" value="Genomic_DNA"/>
</dbReference>
<dbReference type="Proteomes" id="UP000664032">
    <property type="component" value="Unassembled WGS sequence"/>
</dbReference>
<evidence type="ECO:0000313" key="2">
    <source>
        <dbReference type="Proteomes" id="UP000664032"/>
    </source>
</evidence>
<reference evidence="1" key="1">
    <citation type="submission" date="2021-10" db="EMBL/GenBank/DDBJ databases">
        <title>Psilocybe cubensis genome.</title>
        <authorList>
            <person name="Mckernan K.J."/>
            <person name="Crawford S."/>
            <person name="Trippe A."/>
            <person name="Kane L.T."/>
            <person name="Mclaughlin S."/>
        </authorList>
    </citation>
    <scope>NUCLEOTIDE SEQUENCE</scope>
    <source>
        <strain evidence="1">MGC-MH-2018</strain>
    </source>
</reference>
<sequence length="579" mass="62355">MSNITPVKKTFLAAPYFAVVGASKDTTKYGTRILKWYQARTFNVTPVHPKEKELEGLSTIPTIGELPSPKETSISIITPPKVTLSILQQAKDLEVPALWLQPGAEDDAVIDYVKANGLEDKVIYGGPCLLVEGDDIARSFNSTISAAWYTGWHATDFPLSNVSWSKYTHLTYAFAITTPDVNILSLDSSDVKLLPQFVSLAKQHGVKASISIGGWTGSRYFSSNVRTATNRTAFVKTVTSLAEKYNLDGVDFDWEFPGIQGIGCNLVDPNDTNNFLAFLHELRNTPTGKNLILSAATFDTPWVDSTGLPSMNISEFSQVLDYIAIMNYDVKSNASVGAGPSSPLDDSCAPVGARFGSAVSAVKDWTSAGMPAHQIVLGVPAYGHSFVAAIPYLGGSNTTLQNPQFLYYPPYAVNASRRGDRWDGDGGLDVCGVLEGPGGIYTYWGLMEEGFLNQDGSVKDGILSRFDNCSQTPSLYNKTSGIYVSYDNAQSFAIKGGFIQAAGLKGFAIWEAGGDFNDTLLDSILNATQNGGPNLVSSWNTTQGGNNLPHSSGFSERLEGAQAVWHALLFLVVIALYAS</sequence>
<name>A0ACB8HC56_PSICU</name>
<organism evidence="1 2">
    <name type="scientific">Psilocybe cubensis</name>
    <name type="common">Psychedelic mushroom</name>
    <name type="synonym">Stropharia cubensis</name>
    <dbReference type="NCBI Taxonomy" id="181762"/>
    <lineage>
        <taxon>Eukaryota</taxon>
        <taxon>Fungi</taxon>
        <taxon>Dikarya</taxon>
        <taxon>Basidiomycota</taxon>
        <taxon>Agaricomycotina</taxon>
        <taxon>Agaricomycetes</taxon>
        <taxon>Agaricomycetidae</taxon>
        <taxon>Agaricales</taxon>
        <taxon>Agaricineae</taxon>
        <taxon>Strophariaceae</taxon>
        <taxon>Psilocybe</taxon>
    </lineage>
</organism>
<accession>A0ACB8HC56</accession>